<dbReference type="Proteomes" id="UP000726136">
    <property type="component" value="Unassembled WGS sequence"/>
</dbReference>
<comment type="caution">
    <text evidence="1">The sequence shown here is derived from an EMBL/GenBank/DDBJ whole genome shotgun (WGS) entry which is preliminary data.</text>
</comment>
<dbReference type="EMBL" id="RDPI01000036">
    <property type="protein sequence ID" value="MBF4375046.1"/>
    <property type="molecule type" value="Genomic_DNA"/>
</dbReference>
<gene>
    <name evidence="1" type="ORF">EAY46_18465</name>
</gene>
<organism evidence="1 2">
    <name type="scientific">Vibrio anguillarum</name>
    <name type="common">Listonella anguillarum</name>
    <dbReference type="NCBI Taxonomy" id="55601"/>
    <lineage>
        <taxon>Bacteria</taxon>
        <taxon>Pseudomonadati</taxon>
        <taxon>Pseudomonadota</taxon>
        <taxon>Gammaproteobacteria</taxon>
        <taxon>Vibrionales</taxon>
        <taxon>Vibrionaceae</taxon>
        <taxon>Vibrio</taxon>
    </lineage>
</organism>
<reference evidence="1 2" key="1">
    <citation type="journal article" date="2021" name="PeerJ">
        <title>Analysis of 44 Vibrio anguillarum genomes reveals high genetic diversity.</title>
        <authorList>
            <person name="Hansen M.J."/>
            <person name="Dalsgaard I."/>
        </authorList>
    </citation>
    <scope>NUCLEOTIDE SEQUENCE [LARGE SCALE GENOMIC DNA]</scope>
    <source>
        <strain evidence="1 2">040915-1/1B</strain>
    </source>
</reference>
<keyword evidence="2" id="KW-1185">Reference proteome</keyword>
<accession>A0ABR9Z9B8</accession>
<name>A0ABR9Z9B8_VIBAN</name>
<sequence>MRSVIHLIKISQSDLAYLCENTRASEFASADEAKFRLYLSSLCAIYHLAINMSEEKERFKVIDKTPEQTFQSVLESLGLGVDFKSIMAHRIAA</sequence>
<evidence type="ECO:0000313" key="2">
    <source>
        <dbReference type="Proteomes" id="UP000726136"/>
    </source>
</evidence>
<evidence type="ECO:0000313" key="1">
    <source>
        <dbReference type="EMBL" id="MBF4375046.1"/>
    </source>
</evidence>
<protein>
    <submittedName>
        <fullName evidence="1">Uncharacterized protein</fullName>
    </submittedName>
</protein>
<proteinExistence type="predicted"/>